<protein>
    <recommendedName>
        <fullName evidence="1">Glyoxalase/fosfomycin resistance/dioxygenase domain-containing protein</fullName>
    </recommendedName>
</protein>
<sequence length="135" mass="14859">MAHLNPYISFRTNARDAMEFYRETLGGKLVVTTFEDFPDMVPDPSERTLVMHAQLTTDDDLVLMASDTPSGMPYTAPTGISVSLTSPDADELRRVWTGLSDGGTVTIPFDRAPWGSLFGMFTDRFGIAWMIASDG</sequence>
<dbReference type="InterPro" id="IPR004360">
    <property type="entry name" value="Glyas_Fos-R_dOase_dom"/>
</dbReference>
<dbReference type="PANTHER" id="PTHR33990">
    <property type="entry name" value="PROTEIN YJDN-RELATED"/>
    <property type="match status" value="1"/>
</dbReference>
<dbReference type="InterPro" id="IPR029068">
    <property type="entry name" value="Glyas_Bleomycin-R_OHBP_Dase"/>
</dbReference>
<proteinExistence type="predicted"/>
<evidence type="ECO:0000313" key="2">
    <source>
        <dbReference type="EMBL" id="WOC11589.1"/>
    </source>
</evidence>
<dbReference type="SUPFAM" id="SSF54593">
    <property type="entry name" value="Glyoxalase/Bleomycin resistance protein/Dihydroxybiphenyl dioxygenase"/>
    <property type="match status" value="1"/>
</dbReference>
<dbReference type="Pfam" id="PF00903">
    <property type="entry name" value="Glyoxalase"/>
    <property type="match status" value="1"/>
</dbReference>
<organism evidence="2">
    <name type="scientific">Gordonia sp. MP11Mi</name>
    <dbReference type="NCBI Taxonomy" id="3022769"/>
    <lineage>
        <taxon>Bacteria</taxon>
        <taxon>Bacillati</taxon>
        <taxon>Actinomycetota</taxon>
        <taxon>Actinomycetes</taxon>
        <taxon>Mycobacteriales</taxon>
        <taxon>Gordoniaceae</taxon>
        <taxon>Gordonia</taxon>
    </lineage>
</organism>
<evidence type="ECO:0000259" key="1">
    <source>
        <dbReference type="Pfam" id="PF00903"/>
    </source>
</evidence>
<dbReference type="CDD" id="cd06588">
    <property type="entry name" value="PhnB_like"/>
    <property type="match status" value="1"/>
</dbReference>
<dbReference type="InterPro" id="IPR028973">
    <property type="entry name" value="PhnB-like"/>
</dbReference>
<reference evidence="2" key="1">
    <citation type="submission" date="2023-06" db="EMBL/GenBank/DDBJ databases">
        <title>Gordonia sp. nov. and Pseudochrobactrum sp. nov., two species isolated from the burying beetle Nicrophorus vespilloides.</title>
        <authorList>
            <person name="Poehlein A."/>
            <person name="Guzman J."/>
            <person name="Daniel R."/>
            <person name="Vilcinskas A."/>
        </authorList>
    </citation>
    <scope>NUCLEOTIDE SEQUENCE</scope>
    <source>
        <strain evidence="2">MP11Mi</strain>
    </source>
</reference>
<name>A0AA97CUU2_9ACTN</name>
<feature type="domain" description="Glyoxalase/fosfomycin resistance/dioxygenase" evidence="1">
    <location>
        <begin position="7"/>
        <end position="131"/>
    </location>
</feature>
<accession>A0AA97CUU2</accession>
<dbReference type="AlphaFoldDB" id="A0AA97CUU2"/>
<dbReference type="Gene3D" id="3.10.180.10">
    <property type="entry name" value="2,3-Dihydroxybiphenyl 1,2-Dioxygenase, domain 1"/>
    <property type="match status" value="1"/>
</dbReference>
<gene>
    <name evidence="2" type="ORF">MP11Mi_06620</name>
</gene>
<dbReference type="EMBL" id="CP128986">
    <property type="protein sequence ID" value="WOC11589.1"/>
    <property type="molecule type" value="Genomic_DNA"/>
</dbReference>
<dbReference type="PANTHER" id="PTHR33990:SF1">
    <property type="entry name" value="PROTEIN YJDN"/>
    <property type="match status" value="1"/>
</dbReference>